<comment type="caution">
    <text evidence="1">The sequence shown here is derived from an EMBL/GenBank/DDBJ whole genome shotgun (WGS) entry which is preliminary data.</text>
</comment>
<evidence type="ECO:0000313" key="2">
    <source>
        <dbReference type="Proteomes" id="UP000324222"/>
    </source>
</evidence>
<dbReference type="InterPro" id="IPR029412">
    <property type="entry name" value="CEP19"/>
</dbReference>
<sequence>MLRILQEVERGRNLEEATTMVGLEYSVNPEQDLNKLDDASLDKKKKVTCCNCV</sequence>
<dbReference type="AlphaFoldDB" id="A0A5B7JIJ3"/>
<dbReference type="Proteomes" id="UP000324222">
    <property type="component" value="Unassembled WGS sequence"/>
</dbReference>
<keyword evidence="2" id="KW-1185">Reference proteome</keyword>
<reference evidence="1 2" key="1">
    <citation type="submission" date="2019-05" db="EMBL/GenBank/DDBJ databases">
        <title>Another draft genome of Portunus trituberculatus and its Hox gene families provides insights of decapod evolution.</title>
        <authorList>
            <person name="Jeong J.-H."/>
            <person name="Song I."/>
            <person name="Kim S."/>
            <person name="Choi T."/>
            <person name="Kim D."/>
            <person name="Ryu S."/>
            <person name="Kim W."/>
        </authorList>
    </citation>
    <scope>NUCLEOTIDE SEQUENCE [LARGE SCALE GENOMIC DNA]</scope>
    <source>
        <tissue evidence="1">Muscle</tissue>
    </source>
</reference>
<proteinExistence type="predicted"/>
<dbReference type="EMBL" id="VSRR010092596">
    <property type="protein sequence ID" value="MPC92818.1"/>
    <property type="molecule type" value="Genomic_DNA"/>
</dbReference>
<protein>
    <submittedName>
        <fullName evidence="1">Uncharacterized protein</fullName>
    </submittedName>
</protein>
<organism evidence="1 2">
    <name type="scientific">Portunus trituberculatus</name>
    <name type="common">Swimming crab</name>
    <name type="synonym">Neptunus trituberculatus</name>
    <dbReference type="NCBI Taxonomy" id="210409"/>
    <lineage>
        <taxon>Eukaryota</taxon>
        <taxon>Metazoa</taxon>
        <taxon>Ecdysozoa</taxon>
        <taxon>Arthropoda</taxon>
        <taxon>Crustacea</taxon>
        <taxon>Multicrustacea</taxon>
        <taxon>Malacostraca</taxon>
        <taxon>Eumalacostraca</taxon>
        <taxon>Eucarida</taxon>
        <taxon>Decapoda</taxon>
        <taxon>Pleocyemata</taxon>
        <taxon>Brachyura</taxon>
        <taxon>Eubrachyura</taxon>
        <taxon>Portunoidea</taxon>
        <taxon>Portunidae</taxon>
        <taxon>Portuninae</taxon>
        <taxon>Portunus</taxon>
    </lineage>
</organism>
<name>A0A5B7JIJ3_PORTR</name>
<accession>A0A5B7JIJ3</accession>
<gene>
    <name evidence="1" type="ORF">E2C01_087927</name>
</gene>
<dbReference type="Pfam" id="PF14933">
    <property type="entry name" value="CEP19"/>
    <property type="match status" value="1"/>
</dbReference>
<evidence type="ECO:0000313" key="1">
    <source>
        <dbReference type="EMBL" id="MPC92818.1"/>
    </source>
</evidence>